<evidence type="ECO:0000313" key="2">
    <source>
        <dbReference type="Proteomes" id="UP000627292"/>
    </source>
</evidence>
<gene>
    <name evidence="1" type="ORF">GCM10011379_27520</name>
</gene>
<accession>A0A917MWE7</accession>
<dbReference type="EMBL" id="BMIB01000003">
    <property type="protein sequence ID" value="GGH69833.1"/>
    <property type="molecule type" value="Genomic_DNA"/>
</dbReference>
<comment type="caution">
    <text evidence="1">The sequence shown here is derived from an EMBL/GenBank/DDBJ whole genome shotgun (WGS) entry which is preliminary data.</text>
</comment>
<reference evidence="1" key="2">
    <citation type="submission" date="2020-09" db="EMBL/GenBank/DDBJ databases">
        <authorList>
            <person name="Sun Q."/>
            <person name="Zhou Y."/>
        </authorList>
    </citation>
    <scope>NUCLEOTIDE SEQUENCE</scope>
    <source>
        <strain evidence="1">CGMCC 1.15290</strain>
    </source>
</reference>
<dbReference type="AlphaFoldDB" id="A0A917MWE7"/>
<organism evidence="1 2">
    <name type="scientific">Filimonas zeae</name>
    <dbReference type="NCBI Taxonomy" id="1737353"/>
    <lineage>
        <taxon>Bacteria</taxon>
        <taxon>Pseudomonadati</taxon>
        <taxon>Bacteroidota</taxon>
        <taxon>Chitinophagia</taxon>
        <taxon>Chitinophagales</taxon>
        <taxon>Chitinophagaceae</taxon>
        <taxon>Filimonas</taxon>
    </lineage>
</organism>
<evidence type="ECO:0000313" key="1">
    <source>
        <dbReference type="EMBL" id="GGH69833.1"/>
    </source>
</evidence>
<proteinExistence type="predicted"/>
<protein>
    <submittedName>
        <fullName evidence="1">Uncharacterized protein</fullName>
    </submittedName>
</protein>
<name>A0A917MWE7_9BACT</name>
<reference evidence="1" key="1">
    <citation type="journal article" date="2014" name="Int. J. Syst. Evol. Microbiol.">
        <title>Complete genome sequence of Corynebacterium casei LMG S-19264T (=DSM 44701T), isolated from a smear-ripened cheese.</title>
        <authorList>
            <consortium name="US DOE Joint Genome Institute (JGI-PGF)"/>
            <person name="Walter F."/>
            <person name="Albersmeier A."/>
            <person name="Kalinowski J."/>
            <person name="Ruckert C."/>
        </authorList>
    </citation>
    <scope>NUCLEOTIDE SEQUENCE</scope>
    <source>
        <strain evidence="1">CGMCC 1.15290</strain>
    </source>
</reference>
<dbReference type="Proteomes" id="UP000627292">
    <property type="component" value="Unassembled WGS sequence"/>
</dbReference>
<sequence>MKPLNFIKTREQNLFVYNFFYDRFQNPIIEKSWSGLYEKAPYEEDEKNPYYNFAINNNLAEDNIIYITLVWQLLKSKTAFAIPNYYRDEAKDILNKAFHFIKWEYDLEYEHMMTEPQDNGFVKSRSCITISPEPSSWEQEHKHLAGLFEIEKYQDIIGLELATFGDASSEITFFGLDNYNLKLVNQLSTNEKPTLDEILGERDIFIDLLIGQDMGYYSCITIKAKEDIWETLNTLTIELYKKGLNYEQNLHNIESIDDFATEMKTIINL</sequence>
<keyword evidence="2" id="KW-1185">Reference proteome</keyword>